<protein>
    <submittedName>
        <fullName evidence="1">Uncharacterized protein</fullName>
    </submittedName>
</protein>
<accession>A0A2K8T2U3</accession>
<reference evidence="1 2" key="1">
    <citation type="submission" date="2017-11" db="EMBL/GenBank/DDBJ databases">
        <title>Complete genome of a free-living desiccation-tolerant cyanobacterium and its photosynthetic adaptation to extreme terrestrial habitat.</title>
        <authorList>
            <person name="Shang J."/>
        </authorList>
    </citation>
    <scope>NUCLEOTIDE SEQUENCE [LARGE SCALE GENOMIC DNA]</scope>
    <source>
        <strain evidence="1 2">CCNUN1</strain>
    </source>
</reference>
<dbReference type="KEGG" id="nfl:COO91_08074"/>
<organism evidence="1 2">
    <name type="scientific">Nostoc flagelliforme CCNUN1</name>
    <dbReference type="NCBI Taxonomy" id="2038116"/>
    <lineage>
        <taxon>Bacteria</taxon>
        <taxon>Bacillati</taxon>
        <taxon>Cyanobacteriota</taxon>
        <taxon>Cyanophyceae</taxon>
        <taxon>Nostocales</taxon>
        <taxon>Nostocaceae</taxon>
        <taxon>Nostoc</taxon>
    </lineage>
</organism>
<dbReference type="Proteomes" id="UP000232003">
    <property type="component" value="Chromosome"/>
</dbReference>
<sequence>MSKFETRRITISYFAAVKVCKLLNIPIDCKPQTLGSAVEKLIFELGSSCTSSEPEIANRQQSEFS</sequence>
<keyword evidence="2" id="KW-1185">Reference proteome</keyword>
<dbReference type="RefSeq" id="WP_100902178.1">
    <property type="nucleotide sequence ID" value="NZ_CP024785.1"/>
</dbReference>
<name>A0A2K8T2U3_9NOSO</name>
<gene>
    <name evidence="1" type="ORF">COO91_08074</name>
</gene>
<evidence type="ECO:0000313" key="1">
    <source>
        <dbReference type="EMBL" id="AUB41979.1"/>
    </source>
</evidence>
<evidence type="ECO:0000313" key="2">
    <source>
        <dbReference type="Proteomes" id="UP000232003"/>
    </source>
</evidence>
<dbReference type="AlphaFoldDB" id="A0A2K8T2U3"/>
<dbReference type="EMBL" id="CP024785">
    <property type="protein sequence ID" value="AUB41979.1"/>
    <property type="molecule type" value="Genomic_DNA"/>
</dbReference>
<proteinExistence type="predicted"/>